<dbReference type="InterPro" id="IPR011514">
    <property type="entry name" value="Secretin_N_2"/>
</dbReference>
<reference evidence="7 8" key="1">
    <citation type="submission" date="2020-01" db="EMBL/GenBank/DDBJ databases">
        <title>Genomes of bacteria type strains.</title>
        <authorList>
            <person name="Chen J."/>
            <person name="Zhu S."/>
            <person name="Yang J."/>
        </authorList>
    </citation>
    <scope>NUCLEOTIDE SEQUENCE [LARGE SCALE GENOMIC DNA]</scope>
    <source>
        <strain evidence="7 8">LMG 24078</strain>
    </source>
</reference>
<dbReference type="PRINTS" id="PR00811">
    <property type="entry name" value="BCTERIALGSPD"/>
</dbReference>
<dbReference type="GO" id="GO:0009306">
    <property type="term" value="P:protein secretion"/>
    <property type="evidence" value="ECO:0007669"/>
    <property type="project" value="InterPro"/>
</dbReference>
<dbReference type="InterPro" id="IPR004846">
    <property type="entry name" value="T2SS/T3SS_dom"/>
</dbReference>
<feature type="compositionally biased region" description="Polar residues" evidence="4">
    <location>
        <begin position="41"/>
        <end position="61"/>
    </location>
</feature>
<keyword evidence="3" id="KW-0998">Cell outer membrane</keyword>
<dbReference type="Gene3D" id="3.55.50.30">
    <property type="match status" value="1"/>
</dbReference>
<protein>
    <submittedName>
        <fullName evidence="7">Pilus (MSHA type) biogenesis protein MshL</fullName>
    </submittedName>
</protein>
<dbReference type="AlphaFoldDB" id="A0A6N9TFM1"/>
<comment type="caution">
    <text evidence="7">The sequence shown here is derived from an EMBL/GenBank/DDBJ whole genome shotgun (WGS) entry which is preliminary data.</text>
</comment>
<dbReference type="Pfam" id="PF07655">
    <property type="entry name" value="Secretin_N_2"/>
    <property type="match status" value="1"/>
</dbReference>
<accession>A0A6N9TFM1</accession>
<keyword evidence="5" id="KW-0732">Signal</keyword>
<evidence type="ECO:0000313" key="8">
    <source>
        <dbReference type="Proteomes" id="UP000471381"/>
    </source>
</evidence>
<dbReference type="InterPro" id="IPR013358">
    <property type="entry name" value="Pilus_biogenesis_MshL"/>
</dbReference>
<dbReference type="RefSeq" id="WP_163106630.1">
    <property type="nucleotide sequence ID" value="NZ_JAAAWO010000006.1"/>
</dbReference>
<dbReference type="GO" id="GO:0015627">
    <property type="term" value="C:type II protein secretion system complex"/>
    <property type="evidence" value="ECO:0007669"/>
    <property type="project" value="TreeGrafter"/>
</dbReference>
<dbReference type="InterPro" id="IPR011662">
    <property type="entry name" value="Secretin/TonB_short_N"/>
</dbReference>
<evidence type="ECO:0000313" key="7">
    <source>
        <dbReference type="EMBL" id="NDW15931.1"/>
    </source>
</evidence>
<name>A0A6N9TFM1_9ALTE</name>
<evidence type="ECO:0000256" key="3">
    <source>
        <dbReference type="ARBA" id="ARBA00023237"/>
    </source>
</evidence>
<evidence type="ECO:0000256" key="5">
    <source>
        <dbReference type="SAM" id="SignalP"/>
    </source>
</evidence>
<feature type="chain" id="PRO_5027109343" evidence="5">
    <location>
        <begin position="22"/>
        <end position="591"/>
    </location>
</feature>
<dbReference type="PANTHER" id="PTHR30332">
    <property type="entry name" value="PROBABLE GENERAL SECRETION PATHWAY PROTEIN D"/>
    <property type="match status" value="1"/>
</dbReference>
<dbReference type="EMBL" id="JAAAWO010000006">
    <property type="protein sequence ID" value="NDW15931.1"/>
    <property type="molecule type" value="Genomic_DNA"/>
</dbReference>
<dbReference type="NCBIfam" id="TIGR02519">
    <property type="entry name" value="pilus_MshL"/>
    <property type="match status" value="1"/>
</dbReference>
<feature type="region of interest" description="Disordered" evidence="4">
    <location>
        <begin position="39"/>
        <end position="61"/>
    </location>
</feature>
<sequence>MKLKNNLASTATLLLLALVIAGCQTYGVGDEVKPHIRDELSASNKSAQPDATKSASTRRMSPSQLNNELLAGVEQFQLLPAVSQQNTFDVSANAIEVRPFFDALVTNTPYSVAVHPDVSGQISLTLKEVALSEVLKIVSRMYPLDVFLEGKVVQVMPAQLKTESIPVNFLMIKRFGVSNVSVIAGGVSEQDQNNGNQNNGGLNGINGNNNIGGNGQAGMMGQNGMAGNNIQQLNGSNIQTTSENDFWKDLKEALKVLVTPTGGRHVVVSPQAGLVTIKALPSEIAVVKDFLTQSQESLQRQVVLEARIIEVTLNDGYQQGVRWDRIASGLTGSLNFGLSGGSVATNFAANTAAGINPAINAVNGIGNSISTDIGGVSTLRISRGDFDGVINMLQTQGDVQMLSNPRVTVTNNQKAVIKVGQDEYFVTDVSTSEDLNATGTQNENDIELTPFFSGIALDVTPQIDKSGSVILHVHPSVTQTAEQTKVIQVGDQQIQLPLAQSNIRESDTVIRARDGEIVVIGGLMETVTNEEESKTPFLGDIPVLGNMFKNIAKTQTKRELVILLRPSVVQPDSWEKQRMRTQSLLDKWYQN</sequence>
<dbReference type="GO" id="GO:0019867">
    <property type="term" value="C:outer membrane"/>
    <property type="evidence" value="ECO:0007669"/>
    <property type="project" value="InterPro"/>
</dbReference>
<feature type="signal peptide" evidence="5">
    <location>
        <begin position="1"/>
        <end position="21"/>
    </location>
</feature>
<evidence type="ECO:0000256" key="4">
    <source>
        <dbReference type="SAM" id="MobiDB-lite"/>
    </source>
</evidence>
<dbReference type="PROSITE" id="PS51257">
    <property type="entry name" value="PROKAR_LIPOPROTEIN"/>
    <property type="match status" value="1"/>
</dbReference>
<dbReference type="Proteomes" id="UP000471381">
    <property type="component" value="Unassembled WGS sequence"/>
</dbReference>
<organism evidence="7 8">
    <name type="scientific">Alteromonas genovensis</name>
    <dbReference type="NCBI Taxonomy" id="471225"/>
    <lineage>
        <taxon>Bacteria</taxon>
        <taxon>Pseudomonadati</taxon>
        <taxon>Pseudomonadota</taxon>
        <taxon>Gammaproteobacteria</taxon>
        <taxon>Alteromonadales</taxon>
        <taxon>Alteromonadaceae</taxon>
        <taxon>Alteromonas/Salinimonas group</taxon>
        <taxon>Alteromonas</taxon>
    </lineage>
</organism>
<keyword evidence="8" id="KW-1185">Reference proteome</keyword>
<keyword evidence="1" id="KW-0813">Transport</keyword>
<dbReference type="GO" id="GO:0009297">
    <property type="term" value="P:pilus assembly"/>
    <property type="evidence" value="ECO:0007669"/>
    <property type="project" value="InterPro"/>
</dbReference>
<proteinExistence type="predicted"/>
<keyword evidence="2" id="KW-0472">Membrane</keyword>
<dbReference type="PANTHER" id="PTHR30332:SF17">
    <property type="entry name" value="TYPE IV PILIATION SYSTEM PROTEIN DR_0774-RELATED"/>
    <property type="match status" value="1"/>
</dbReference>
<feature type="region of interest" description="Disordered" evidence="4">
    <location>
        <begin position="188"/>
        <end position="207"/>
    </location>
</feature>
<feature type="compositionally biased region" description="Low complexity" evidence="4">
    <location>
        <begin position="192"/>
        <end position="207"/>
    </location>
</feature>
<dbReference type="Pfam" id="PF00263">
    <property type="entry name" value="Secretin"/>
    <property type="match status" value="1"/>
</dbReference>
<dbReference type="SMART" id="SM00965">
    <property type="entry name" value="STN"/>
    <property type="match status" value="1"/>
</dbReference>
<dbReference type="InterPro" id="IPR001775">
    <property type="entry name" value="GspD/PilQ"/>
</dbReference>
<gene>
    <name evidence="7" type="primary">mshL</name>
    <name evidence="7" type="ORF">GTQ48_10415</name>
</gene>
<dbReference type="InterPro" id="IPR050810">
    <property type="entry name" value="Bact_Secretion_Sys_Channel"/>
</dbReference>
<feature type="domain" description="Secretin/TonB short N-terminal" evidence="6">
    <location>
        <begin position="110"/>
        <end position="158"/>
    </location>
</feature>
<evidence type="ECO:0000259" key="6">
    <source>
        <dbReference type="SMART" id="SM00965"/>
    </source>
</evidence>
<evidence type="ECO:0000256" key="1">
    <source>
        <dbReference type="ARBA" id="ARBA00022448"/>
    </source>
</evidence>
<evidence type="ECO:0000256" key="2">
    <source>
        <dbReference type="ARBA" id="ARBA00023136"/>
    </source>
</evidence>